<evidence type="ECO:0000313" key="5">
    <source>
        <dbReference type="EMBL" id="CAG8728257.1"/>
    </source>
</evidence>
<gene>
    <name evidence="5" type="ORF">DERYTH_LOCUS14894</name>
</gene>
<name>A0A9N9NDT4_9GLOM</name>
<dbReference type="AlphaFoldDB" id="A0A9N9NDT4"/>
<dbReference type="Gene3D" id="2.20.25.240">
    <property type="match status" value="1"/>
</dbReference>
<dbReference type="Proteomes" id="UP000789405">
    <property type="component" value="Unassembled WGS sequence"/>
</dbReference>
<sequence length="197" mass="22739">MAEIYEIVVLQKGNPKLVVNGYLMVKEKVIRNTYYWCYKKRKSECCKGRAITTFSDNLHYLKKFIKHKNHAPEASSSEVAKIRSAETLPQPQTFEEINVPASLCLTLNRELFLIKNLEINQNKILLVVQYETDLNLSENLRCLLALAFLSSEEIPTIFNILKKEIPPIACKVVLWFENTYAFGKVRKELSNSNISHN</sequence>
<accession>A0A9N9NDT4</accession>
<feature type="domain" description="FLYWCH-type" evidence="4">
    <location>
        <begin position="11"/>
        <end position="62"/>
    </location>
</feature>
<dbReference type="Pfam" id="PF04500">
    <property type="entry name" value="FLYWCH"/>
    <property type="match status" value="1"/>
</dbReference>
<evidence type="ECO:0000313" key="6">
    <source>
        <dbReference type="Proteomes" id="UP000789405"/>
    </source>
</evidence>
<dbReference type="OrthoDB" id="2417292at2759"/>
<keyword evidence="1" id="KW-0479">Metal-binding</keyword>
<proteinExistence type="predicted"/>
<evidence type="ECO:0000259" key="4">
    <source>
        <dbReference type="Pfam" id="PF04500"/>
    </source>
</evidence>
<evidence type="ECO:0000256" key="2">
    <source>
        <dbReference type="ARBA" id="ARBA00022771"/>
    </source>
</evidence>
<dbReference type="GO" id="GO:0008270">
    <property type="term" value="F:zinc ion binding"/>
    <property type="evidence" value="ECO:0007669"/>
    <property type="project" value="UniProtKB-KW"/>
</dbReference>
<keyword evidence="2" id="KW-0863">Zinc-finger</keyword>
<comment type="caution">
    <text evidence="5">The sequence shown here is derived from an EMBL/GenBank/DDBJ whole genome shotgun (WGS) entry which is preliminary data.</text>
</comment>
<keyword evidence="6" id="KW-1185">Reference proteome</keyword>
<evidence type="ECO:0000256" key="3">
    <source>
        <dbReference type="ARBA" id="ARBA00022833"/>
    </source>
</evidence>
<organism evidence="5 6">
    <name type="scientific">Dentiscutata erythropus</name>
    <dbReference type="NCBI Taxonomy" id="1348616"/>
    <lineage>
        <taxon>Eukaryota</taxon>
        <taxon>Fungi</taxon>
        <taxon>Fungi incertae sedis</taxon>
        <taxon>Mucoromycota</taxon>
        <taxon>Glomeromycotina</taxon>
        <taxon>Glomeromycetes</taxon>
        <taxon>Diversisporales</taxon>
        <taxon>Gigasporaceae</taxon>
        <taxon>Dentiscutata</taxon>
    </lineage>
</organism>
<protein>
    <submittedName>
        <fullName evidence="5">26769_t:CDS:1</fullName>
    </submittedName>
</protein>
<dbReference type="EMBL" id="CAJVPY010011597">
    <property type="protein sequence ID" value="CAG8728257.1"/>
    <property type="molecule type" value="Genomic_DNA"/>
</dbReference>
<dbReference type="InterPro" id="IPR007588">
    <property type="entry name" value="Znf_FLYWCH"/>
</dbReference>
<reference evidence="5" key="1">
    <citation type="submission" date="2021-06" db="EMBL/GenBank/DDBJ databases">
        <authorList>
            <person name="Kallberg Y."/>
            <person name="Tangrot J."/>
            <person name="Rosling A."/>
        </authorList>
    </citation>
    <scope>NUCLEOTIDE SEQUENCE</scope>
    <source>
        <strain evidence="5">MA453B</strain>
    </source>
</reference>
<evidence type="ECO:0000256" key="1">
    <source>
        <dbReference type="ARBA" id="ARBA00022723"/>
    </source>
</evidence>
<keyword evidence="3" id="KW-0862">Zinc</keyword>